<feature type="region of interest" description="Disordered" evidence="1">
    <location>
        <begin position="1"/>
        <end position="65"/>
    </location>
</feature>
<comment type="caution">
    <text evidence="2">The sequence shown here is derived from an EMBL/GenBank/DDBJ whole genome shotgun (WGS) entry which is preliminary data.</text>
</comment>
<evidence type="ECO:0008006" key="4">
    <source>
        <dbReference type="Google" id="ProtNLM"/>
    </source>
</evidence>
<name>A0ABN2YDN0_9ACTN</name>
<dbReference type="Pfam" id="PF17227">
    <property type="entry name" value="DUF5302"/>
    <property type="match status" value="1"/>
</dbReference>
<gene>
    <name evidence="2" type="ORF">GCM10009843_23170</name>
</gene>
<dbReference type="InterPro" id="IPR035172">
    <property type="entry name" value="DUF5302"/>
</dbReference>
<sequence length="65" mass="6820">MPDAKDSNSPDPRDDLKAKMREALDRKKSHGGINPAGQAKEKAHGSEVVGSAPKMHRRKAGGGGS</sequence>
<protein>
    <recommendedName>
        <fullName evidence="4">DUF5302 domain-containing protein</fullName>
    </recommendedName>
</protein>
<dbReference type="EMBL" id="BAAAQQ010000011">
    <property type="protein sequence ID" value="GAA2125457.1"/>
    <property type="molecule type" value="Genomic_DNA"/>
</dbReference>
<proteinExistence type="predicted"/>
<evidence type="ECO:0000256" key="1">
    <source>
        <dbReference type="SAM" id="MobiDB-lite"/>
    </source>
</evidence>
<reference evidence="2 3" key="1">
    <citation type="journal article" date="2019" name="Int. J. Syst. Evol. Microbiol.">
        <title>The Global Catalogue of Microorganisms (GCM) 10K type strain sequencing project: providing services to taxonomists for standard genome sequencing and annotation.</title>
        <authorList>
            <consortium name="The Broad Institute Genomics Platform"/>
            <consortium name="The Broad Institute Genome Sequencing Center for Infectious Disease"/>
            <person name="Wu L."/>
            <person name="Ma J."/>
        </authorList>
    </citation>
    <scope>NUCLEOTIDE SEQUENCE [LARGE SCALE GENOMIC DNA]</scope>
    <source>
        <strain evidence="2 3">JCM 16021</strain>
    </source>
</reference>
<evidence type="ECO:0000313" key="2">
    <source>
        <dbReference type="EMBL" id="GAA2125457.1"/>
    </source>
</evidence>
<evidence type="ECO:0000313" key="3">
    <source>
        <dbReference type="Proteomes" id="UP001500575"/>
    </source>
</evidence>
<dbReference type="Proteomes" id="UP001500575">
    <property type="component" value="Unassembled WGS sequence"/>
</dbReference>
<feature type="compositionally biased region" description="Basic and acidic residues" evidence="1">
    <location>
        <begin position="1"/>
        <end position="26"/>
    </location>
</feature>
<accession>A0ABN2YDN0</accession>
<feature type="compositionally biased region" description="Basic residues" evidence="1">
    <location>
        <begin position="54"/>
        <end position="65"/>
    </location>
</feature>
<keyword evidence="3" id="KW-1185">Reference proteome</keyword>
<dbReference type="RefSeq" id="WP_344303876.1">
    <property type="nucleotide sequence ID" value="NZ_BAAAQQ010000011.1"/>
</dbReference>
<organism evidence="2 3">
    <name type="scientific">Nocardioides bigeumensis</name>
    <dbReference type="NCBI Taxonomy" id="433657"/>
    <lineage>
        <taxon>Bacteria</taxon>
        <taxon>Bacillati</taxon>
        <taxon>Actinomycetota</taxon>
        <taxon>Actinomycetes</taxon>
        <taxon>Propionibacteriales</taxon>
        <taxon>Nocardioidaceae</taxon>
        <taxon>Nocardioides</taxon>
    </lineage>
</organism>